<keyword evidence="8" id="KW-1185">Reference proteome</keyword>
<comment type="subcellular location">
    <subcellularLocation>
        <location evidence="4">Bacterial flagellum basal body</location>
    </subcellularLocation>
</comment>
<name>A0A1S8YQM8_9GAMM</name>
<keyword evidence="7" id="KW-0966">Cell projection</keyword>
<dbReference type="GO" id="GO:0071973">
    <property type="term" value="P:bacterial-type flagellum-dependent cell motility"/>
    <property type="evidence" value="ECO:0007669"/>
    <property type="project" value="UniProtKB-UniRule"/>
</dbReference>
<evidence type="ECO:0000313" key="7">
    <source>
        <dbReference type="EMBL" id="OON41461.1"/>
    </source>
</evidence>
<evidence type="ECO:0000256" key="4">
    <source>
        <dbReference type="HAMAP-Rule" id="MF_01457"/>
    </source>
</evidence>
<feature type="domain" description="PilZ" evidence="5">
    <location>
        <begin position="113"/>
        <end position="230"/>
    </location>
</feature>
<dbReference type="Pfam" id="PF07317">
    <property type="entry name" value="PilZN"/>
    <property type="match status" value="1"/>
</dbReference>
<keyword evidence="7" id="KW-0282">Flagellum</keyword>
<accession>A0A1S8YQM8</accession>
<dbReference type="InterPro" id="IPR023787">
    <property type="entry name" value="T3SS_YcgR"/>
</dbReference>
<comment type="function">
    <text evidence="4">Acts as a flagellar brake, regulating swimming and swarming in a bis-(3'-5') cyclic diguanylic acid (c-di-GMP)-dependent manner. Binds 1 c-di-GMP dimer per subunit. Increasing levels of c-di-GMP lead to decreased motility.</text>
</comment>
<evidence type="ECO:0000259" key="6">
    <source>
        <dbReference type="Pfam" id="PF07317"/>
    </source>
</evidence>
<dbReference type="GO" id="GO:0035438">
    <property type="term" value="F:cyclic-di-GMP binding"/>
    <property type="evidence" value="ECO:0007669"/>
    <property type="project" value="UniProtKB-UniRule"/>
</dbReference>
<comment type="subunit">
    <text evidence="4">Monomer. Interacts with the flagellar basal bodies.</text>
</comment>
<dbReference type="AlphaFoldDB" id="A0A1S8YQM8"/>
<dbReference type="Gene3D" id="2.30.110.10">
    <property type="entry name" value="Electron Transport, Fmn-binding Protein, Chain A"/>
    <property type="match status" value="1"/>
</dbReference>
<comment type="caution">
    <text evidence="7">The sequence shown here is derived from an EMBL/GenBank/DDBJ whole genome shotgun (WGS) entry which is preliminary data.</text>
</comment>
<dbReference type="Gene3D" id="2.40.10.220">
    <property type="entry name" value="predicted glycosyltransferase like domains"/>
    <property type="match status" value="1"/>
</dbReference>
<keyword evidence="2 4" id="KW-0547">Nucleotide-binding</keyword>
<evidence type="ECO:0000256" key="3">
    <source>
        <dbReference type="ARBA" id="ARBA00023143"/>
    </source>
</evidence>
<evidence type="ECO:0000313" key="8">
    <source>
        <dbReference type="Proteomes" id="UP000190667"/>
    </source>
</evidence>
<dbReference type="GO" id="GO:0009425">
    <property type="term" value="C:bacterial-type flagellum basal body"/>
    <property type="evidence" value="ECO:0007669"/>
    <property type="project" value="UniProtKB-SubCell"/>
</dbReference>
<keyword evidence="7" id="KW-0969">Cilium</keyword>
<keyword evidence="1 4" id="KW-0973">c-di-GMP</keyword>
<evidence type="ECO:0000256" key="1">
    <source>
        <dbReference type="ARBA" id="ARBA00022636"/>
    </source>
</evidence>
<dbReference type="HAMAP" id="MF_01457">
    <property type="entry name" value="YcgR"/>
    <property type="match status" value="1"/>
</dbReference>
<dbReference type="Pfam" id="PF07238">
    <property type="entry name" value="PilZ"/>
    <property type="match status" value="1"/>
</dbReference>
<sequence length="244" mass="27588">MKEVDNEQFLKRGPLAVSNTLKDLLKSQTPVMVSHSRGQFISKLLYVDQQQLILDYGSSSFDNQLALTAENIYLTADAQGARIELTVPSFSSVSYENLPAFSAALPETLWAIQRREFFRVYPPLDPIFWCSCVWPDGSTQRFRLQDLSLGGIGVLCDSEPPEGLAPGDILKNLQVEMGDYGQFQMDVQLISIGKRSVISSKNEMLVTPRLSFRFSYVPPVQERQLQQVIFALERLAREKATRFQ</sequence>
<dbReference type="InterPro" id="IPR009875">
    <property type="entry name" value="PilZ_domain"/>
</dbReference>
<evidence type="ECO:0000259" key="5">
    <source>
        <dbReference type="Pfam" id="PF07238"/>
    </source>
</evidence>
<evidence type="ECO:0000256" key="2">
    <source>
        <dbReference type="ARBA" id="ARBA00022741"/>
    </source>
</evidence>
<dbReference type="Proteomes" id="UP000190667">
    <property type="component" value="Unassembled WGS sequence"/>
</dbReference>
<proteinExistence type="inferred from homology"/>
<dbReference type="RefSeq" id="WP_078001713.1">
    <property type="nucleotide sequence ID" value="NZ_MRUL01000002.1"/>
</dbReference>
<dbReference type="STRING" id="1926881.BTJ39_05755"/>
<gene>
    <name evidence="4" type="primary">ycgR</name>
    <name evidence="7" type="ORF">BTJ39_05755</name>
</gene>
<dbReference type="GO" id="GO:0071945">
    <property type="term" value="P:regulation of bacterial-type flagellum-dependent cell motility by regulation of motor speed"/>
    <property type="evidence" value="ECO:0007669"/>
    <property type="project" value="UniProtKB-UniRule"/>
</dbReference>
<dbReference type="InterPro" id="IPR012349">
    <property type="entry name" value="Split_barrel_FMN-bd"/>
</dbReference>
<dbReference type="OrthoDB" id="5572581at2"/>
<organism evidence="7 8">
    <name type="scientific">Izhakiella australiensis</name>
    <dbReference type="NCBI Taxonomy" id="1926881"/>
    <lineage>
        <taxon>Bacteria</taxon>
        <taxon>Pseudomonadati</taxon>
        <taxon>Pseudomonadota</taxon>
        <taxon>Gammaproteobacteria</taxon>
        <taxon>Enterobacterales</taxon>
        <taxon>Erwiniaceae</taxon>
        <taxon>Izhakiella</taxon>
    </lineage>
</organism>
<dbReference type="InterPro" id="IPR009926">
    <property type="entry name" value="T3SS_YcgR_PilZN"/>
</dbReference>
<feature type="domain" description="Type III secretion system flagellar brake protein YcgR PilZN" evidence="6">
    <location>
        <begin position="9"/>
        <end position="110"/>
    </location>
</feature>
<comment type="similarity">
    <text evidence="4">Belongs to the YcgR family.</text>
</comment>
<reference evidence="7 8" key="1">
    <citation type="submission" date="2016-12" db="EMBL/GenBank/DDBJ databases">
        <title>Izhakiella australiana sp. nov. of genus Izhakiella isolated from Australian desert.</title>
        <authorList>
            <person name="Ji M."/>
        </authorList>
    </citation>
    <scope>NUCLEOTIDE SEQUENCE [LARGE SCALE GENOMIC DNA]</scope>
    <source>
        <strain evidence="7 8">D4N98</strain>
    </source>
</reference>
<keyword evidence="3 4" id="KW-0975">Bacterial flagellum</keyword>
<protein>
    <recommendedName>
        <fullName evidence="4">Flagellar brake protein YcgR</fullName>
    </recommendedName>
    <alternativeName>
        <fullName evidence="4">Cyclic di-GMP binding protein YcgR</fullName>
    </alternativeName>
</protein>
<dbReference type="EMBL" id="MRUL01000002">
    <property type="protein sequence ID" value="OON41461.1"/>
    <property type="molecule type" value="Genomic_DNA"/>
</dbReference>